<dbReference type="Proteomes" id="UP001152803">
    <property type="component" value="Unassembled WGS sequence"/>
</dbReference>
<accession>A0A9Q1DAH4</accession>
<dbReference type="PROSITE" id="PS50017">
    <property type="entry name" value="DEATH_DOMAIN"/>
    <property type="match status" value="1"/>
</dbReference>
<evidence type="ECO:0000259" key="10">
    <source>
        <dbReference type="PROSITE" id="PS50050"/>
    </source>
</evidence>
<keyword evidence="4 6" id="KW-1015">Disulfide bond</keyword>
<dbReference type="GO" id="GO:0007165">
    <property type="term" value="P:signal transduction"/>
    <property type="evidence" value="ECO:0007669"/>
    <property type="project" value="InterPro"/>
</dbReference>
<feature type="domain" description="Death" evidence="9">
    <location>
        <begin position="358"/>
        <end position="440"/>
    </location>
</feature>
<dbReference type="SUPFAM" id="SSF57586">
    <property type="entry name" value="TNF receptor-like"/>
    <property type="match status" value="2"/>
</dbReference>
<proteinExistence type="predicted"/>
<reference evidence="11" key="1">
    <citation type="journal article" date="2023" name="Science">
        <title>Genome structures resolve the early diversification of teleost fishes.</title>
        <authorList>
            <person name="Parey E."/>
            <person name="Louis A."/>
            <person name="Montfort J."/>
            <person name="Bouchez O."/>
            <person name="Roques C."/>
            <person name="Iampietro C."/>
            <person name="Lluch J."/>
            <person name="Castinel A."/>
            <person name="Donnadieu C."/>
            <person name="Desvignes T."/>
            <person name="Floi Bucao C."/>
            <person name="Jouanno E."/>
            <person name="Wen M."/>
            <person name="Mejri S."/>
            <person name="Dirks R."/>
            <person name="Jansen H."/>
            <person name="Henkel C."/>
            <person name="Chen W.J."/>
            <person name="Zahm M."/>
            <person name="Cabau C."/>
            <person name="Klopp C."/>
            <person name="Thompson A.W."/>
            <person name="Robinson-Rechavi M."/>
            <person name="Braasch I."/>
            <person name="Lecointre G."/>
            <person name="Bobe J."/>
            <person name="Postlethwait J.H."/>
            <person name="Berthelot C."/>
            <person name="Roest Crollius H."/>
            <person name="Guiguen Y."/>
        </authorList>
    </citation>
    <scope>NUCLEOTIDE SEQUENCE</scope>
    <source>
        <strain evidence="11">Concon-B</strain>
    </source>
</reference>
<dbReference type="SUPFAM" id="SSF47986">
    <property type="entry name" value="DEATH domain"/>
    <property type="match status" value="1"/>
</dbReference>
<dbReference type="InterPro" id="IPR000488">
    <property type="entry name" value="Death_dom"/>
</dbReference>
<evidence type="ECO:0000256" key="6">
    <source>
        <dbReference type="PROSITE-ProRule" id="PRU00206"/>
    </source>
</evidence>
<keyword evidence="12" id="KW-1185">Reference proteome</keyword>
<feature type="signal peptide" evidence="8">
    <location>
        <begin position="1"/>
        <end position="20"/>
    </location>
</feature>
<dbReference type="Gene3D" id="2.10.50.10">
    <property type="entry name" value="Tumor Necrosis Factor Receptor, subunit A, domain 2"/>
    <property type="match status" value="1"/>
</dbReference>
<dbReference type="InterPro" id="IPR001368">
    <property type="entry name" value="TNFR/NGFR_Cys_rich_reg"/>
</dbReference>
<dbReference type="AlphaFoldDB" id="A0A9Q1DAH4"/>
<evidence type="ECO:0000256" key="4">
    <source>
        <dbReference type="ARBA" id="ARBA00023157"/>
    </source>
</evidence>
<feature type="domain" description="TNFR-Cys" evidence="10">
    <location>
        <begin position="92"/>
        <end position="134"/>
    </location>
</feature>
<keyword evidence="3" id="KW-0677">Repeat</keyword>
<comment type="caution">
    <text evidence="11">The sequence shown here is derived from an EMBL/GenBank/DDBJ whole genome shotgun (WGS) entry which is preliminary data.</text>
</comment>
<keyword evidence="1" id="KW-0053">Apoptosis</keyword>
<dbReference type="PANTHER" id="PTHR47220:SF1">
    <property type="entry name" value="TUMOR NECROSIS FACTOR RECEPTOR SUPERFAMILY MEMBER 25"/>
    <property type="match status" value="1"/>
</dbReference>
<comment type="caution">
    <text evidence="6">Lacks conserved residue(s) required for the propagation of feature annotation.</text>
</comment>
<evidence type="ECO:0000313" key="11">
    <source>
        <dbReference type="EMBL" id="KAJ8264907.1"/>
    </source>
</evidence>
<dbReference type="OrthoDB" id="9940478at2759"/>
<dbReference type="GO" id="GO:0005886">
    <property type="term" value="C:plasma membrane"/>
    <property type="evidence" value="ECO:0007669"/>
    <property type="project" value="TreeGrafter"/>
</dbReference>
<evidence type="ECO:0000256" key="5">
    <source>
        <dbReference type="ARBA" id="ARBA00023180"/>
    </source>
</evidence>
<keyword evidence="7" id="KW-1133">Transmembrane helix</keyword>
<keyword evidence="7" id="KW-0812">Transmembrane</keyword>
<organism evidence="11 12">
    <name type="scientific">Conger conger</name>
    <name type="common">Conger eel</name>
    <name type="synonym">Muraena conger</name>
    <dbReference type="NCBI Taxonomy" id="82655"/>
    <lineage>
        <taxon>Eukaryota</taxon>
        <taxon>Metazoa</taxon>
        <taxon>Chordata</taxon>
        <taxon>Craniata</taxon>
        <taxon>Vertebrata</taxon>
        <taxon>Euteleostomi</taxon>
        <taxon>Actinopterygii</taxon>
        <taxon>Neopterygii</taxon>
        <taxon>Teleostei</taxon>
        <taxon>Anguilliformes</taxon>
        <taxon>Congridae</taxon>
        <taxon>Conger</taxon>
    </lineage>
</organism>
<evidence type="ECO:0008006" key="13">
    <source>
        <dbReference type="Google" id="ProtNLM"/>
    </source>
</evidence>
<feature type="disulfide bond" evidence="6">
    <location>
        <begin position="93"/>
        <end position="108"/>
    </location>
</feature>
<dbReference type="Gene3D" id="1.10.533.10">
    <property type="entry name" value="Death Domain, Fas"/>
    <property type="match status" value="1"/>
</dbReference>
<dbReference type="InterPro" id="IPR011029">
    <property type="entry name" value="DEATH-like_dom_sf"/>
</dbReference>
<sequence length="448" mass="50713">MKFSRWIFLWIMPMVAVSLGSVPLDTTPPSLEIVRRYPRWVGENRGRRSAPEAPVCKAEDLEADPNKFCLKCPPGYHSNKATECEKGCQCLRCPDGSYTDKNNSLRECRACYSCDEESSVIQVAPCRHDRQTQCGCRKGYYVSDSSLQNFACRKCKCRDRSVHAACSAINDTQCGPCHSNFYEDDEQTCQPCTQNDFKKPGCQHHSTTTSQFPSTTKPPILDSHILVFTVCMVVLLMLIILLCCFLNVCTCFEWAIRRWNQAEAPKRSHHFNLVRDVPQGKGNPTLSATDLYCETHKEPLTLVVRPSLRTPKMYQTQDTTTEMLVNTGVCSSATSLLKDTDPKMLRVDPPGPTDRWSAPVLYAIIREVPARRWKEFLRQLSVPDGQMERVEMEAGPCYLEQQYQMLRLWSRQGGVTLGAVYDALHGMNLAGCAQELQDKLQQLQQQVA</sequence>
<keyword evidence="5" id="KW-0325">Glycoprotein</keyword>
<keyword evidence="2 8" id="KW-0732">Signal</keyword>
<gene>
    <name evidence="11" type="ORF">COCON_G00140060</name>
</gene>
<dbReference type="PANTHER" id="PTHR47220">
    <property type="entry name" value="TUMOR NECROSIS FACTOR RECEPTOR SUPERFAMILY MEMBER 25"/>
    <property type="match status" value="1"/>
</dbReference>
<dbReference type="PROSITE" id="PS50050">
    <property type="entry name" value="TNFR_NGFR_2"/>
    <property type="match status" value="1"/>
</dbReference>
<dbReference type="InterPro" id="IPR022329">
    <property type="entry name" value="TNFR_25"/>
</dbReference>
<evidence type="ECO:0000256" key="3">
    <source>
        <dbReference type="ARBA" id="ARBA00022737"/>
    </source>
</evidence>
<evidence type="ECO:0000313" key="12">
    <source>
        <dbReference type="Proteomes" id="UP001152803"/>
    </source>
</evidence>
<evidence type="ECO:0000256" key="2">
    <source>
        <dbReference type="ARBA" id="ARBA00022729"/>
    </source>
</evidence>
<evidence type="ECO:0000256" key="1">
    <source>
        <dbReference type="ARBA" id="ARBA00022703"/>
    </source>
</evidence>
<feature type="chain" id="PRO_5040122491" description="Tumor necrosis factor receptor superfamily member 1A-like" evidence="8">
    <location>
        <begin position="21"/>
        <end position="448"/>
    </location>
</feature>
<feature type="transmembrane region" description="Helical" evidence="7">
    <location>
        <begin position="225"/>
        <end position="248"/>
    </location>
</feature>
<evidence type="ECO:0000256" key="7">
    <source>
        <dbReference type="SAM" id="Phobius"/>
    </source>
</evidence>
<keyword evidence="7" id="KW-0472">Membrane</keyword>
<dbReference type="GO" id="GO:0006915">
    <property type="term" value="P:apoptotic process"/>
    <property type="evidence" value="ECO:0007669"/>
    <property type="project" value="UniProtKB-KW"/>
</dbReference>
<name>A0A9Q1DAH4_CONCO</name>
<dbReference type="SMART" id="SM00208">
    <property type="entry name" value="TNFR"/>
    <property type="match status" value="2"/>
</dbReference>
<evidence type="ECO:0000259" key="9">
    <source>
        <dbReference type="PROSITE" id="PS50017"/>
    </source>
</evidence>
<evidence type="ECO:0000256" key="8">
    <source>
        <dbReference type="SAM" id="SignalP"/>
    </source>
</evidence>
<dbReference type="Pfam" id="PF00531">
    <property type="entry name" value="Death"/>
    <property type="match status" value="1"/>
</dbReference>
<dbReference type="SMART" id="SM00005">
    <property type="entry name" value="DEATH"/>
    <property type="match status" value="1"/>
</dbReference>
<feature type="repeat" description="TNFR-Cys" evidence="6">
    <location>
        <begin position="92"/>
        <end position="134"/>
    </location>
</feature>
<protein>
    <recommendedName>
        <fullName evidence="13">Tumor necrosis factor receptor superfamily member 1A-like</fullName>
    </recommendedName>
</protein>
<dbReference type="EMBL" id="JAFJMO010000010">
    <property type="protein sequence ID" value="KAJ8264907.1"/>
    <property type="molecule type" value="Genomic_DNA"/>
</dbReference>